<reference evidence="2" key="1">
    <citation type="submission" date="2025-08" db="UniProtKB">
        <authorList>
            <consortium name="RefSeq"/>
        </authorList>
    </citation>
    <scope>IDENTIFICATION</scope>
</reference>
<evidence type="ECO:0000313" key="2">
    <source>
        <dbReference type="RefSeq" id="XP_052742291.1"/>
    </source>
</evidence>
<proteinExistence type="predicted"/>
<sequence length="411" mass="47553">MDDCIIFLCLSEVSRDQDLKINKTLFISFQKIIYILLLVATVEIQSKELDPGPQPIAEGNSPQSPIHKRYATKEVILYLTPSQIRALQTGEGTISSSVLDESIREQELQKQQTLKQNEDLVREQFENIKSARVVIPVYEQQEENIKTVSENPSIKEEEPQIDSEKVINSLQELSQLKQYSPEIQREAWIAYNKASIKKQKESFNEQFKQKWDKILELNRRQLKVLSEQSSQTKNTEEIVSLEKPILQLQYPTKYNDQKNAIEIEKLIRQEHQEELDRQSALVQAESIAKAPPKLIQQHVTITKHVPVYKHVKVPVPTPVLVPIPEPYRVNVPHPYPVPVEIFKQNPEPVGARNNKDEKLSHVSLSEQSKEDRSFIVQKYVPFTYETENEAPVGIPTHRTKKVSILRPIWKH</sequence>
<dbReference type="Proteomes" id="UP001652582">
    <property type="component" value="Chromosome 16"/>
</dbReference>
<gene>
    <name evidence="2" type="primary">LOC128198877</name>
</gene>
<dbReference type="RefSeq" id="XP_052742291.1">
    <property type="nucleotide sequence ID" value="XM_052886331.1"/>
</dbReference>
<dbReference type="GeneID" id="128198877"/>
<accession>A0ABM3LTA1</accession>
<keyword evidence="1" id="KW-1185">Reference proteome</keyword>
<organism evidence="1 2">
    <name type="scientific">Bicyclus anynana</name>
    <name type="common">Squinting bush brown butterfly</name>
    <dbReference type="NCBI Taxonomy" id="110368"/>
    <lineage>
        <taxon>Eukaryota</taxon>
        <taxon>Metazoa</taxon>
        <taxon>Ecdysozoa</taxon>
        <taxon>Arthropoda</taxon>
        <taxon>Hexapoda</taxon>
        <taxon>Insecta</taxon>
        <taxon>Pterygota</taxon>
        <taxon>Neoptera</taxon>
        <taxon>Endopterygota</taxon>
        <taxon>Lepidoptera</taxon>
        <taxon>Glossata</taxon>
        <taxon>Ditrysia</taxon>
        <taxon>Papilionoidea</taxon>
        <taxon>Nymphalidae</taxon>
        <taxon>Satyrinae</taxon>
        <taxon>Satyrini</taxon>
        <taxon>Mycalesina</taxon>
        <taxon>Bicyclus</taxon>
    </lineage>
</organism>
<evidence type="ECO:0000313" key="1">
    <source>
        <dbReference type="Proteomes" id="UP001652582"/>
    </source>
</evidence>
<name>A0ABM3LTA1_BICAN</name>
<protein>
    <submittedName>
        <fullName evidence="2">Uncharacterized protein LOC128198877</fullName>
    </submittedName>
</protein>